<dbReference type="Gene3D" id="3.30.70.270">
    <property type="match status" value="1"/>
</dbReference>
<evidence type="ECO:0000313" key="4">
    <source>
        <dbReference type="Proteomes" id="UP000186684"/>
    </source>
</evidence>
<dbReference type="STRING" id="633194.SAMN05421759_1187"/>
<gene>
    <name evidence="3" type="ORF">SAMN05421759_1187</name>
</gene>
<dbReference type="Pfam" id="PF00990">
    <property type="entry name" value="GGDEF"/>
    <property type="match status" value="1"/>
</dbReference>
<dbReference type="InterPro" id="IPR050469">
    <property type="entry name" value="Diguanylate_Cyclase"/>
</dbReference>
<evidence type="ECO:0000313" key="3">
    <source>
        <dbReference type="EMBL" id="SIT12259.1"/>
    </source>
</evidence>
<dbReference type="FunFam" id="3.30.70.270:FF:000001">
    <property type="entry name" value="Diguanylate cyclase domain protein"/>
    <property type="match status" value="1"/>
</dbReference>
<dbReference type="CDD" id="cd01949">
    <property type="entry name" value="GGDEF"/>
    <property type="match status" value="1"/>
</dbReference>
<sequence length="333" mass="34826">MTAAVSPSAIDALCPMHVQIGPDGSVLHAGPTIRKVLGDLEGRALFDILRVERPAGIASLADLRKRAGRKLHVTAFVAPHTPLVGHAVCEVDGGALLDLGFGIGVADAVRRHGITGSDVAPTDLTMEILFLIEAQGVAMTASRMLNLKLQSARIAAEAEAATDKLTGLANRRALELTLDALIEDEAAFGLIHLDLDHFKQVNDTHGHAAGDIMLCEVAATLTGTIRPHDIAARIGGDEFLLIFPNLSDALQLAALCDRLIEKITIANCEAVPDARVSASAGIAIWAGGPGADPAEMIARADRALYASKRAGRSRATLAWADLDSPPPRTGTAP</sequence>
<dbReference type="EC" id="2.7.7.65" evidence="1"/>
<evidence type="ECO:0000259" key="2">
    <source>
        <dbReference type="PROSITE" id="PS50887"/>
    </source>
</evidence>
<reference evidence="4" key="1">
    <citation type="submission" date="2017-01" db="EMBL/GenBank/DDBJ databases">
        <authorList>
            <person name="Varghese N."/>
            <person name="Submissions S."/>
        </authorList>
    </citation>
    <scope>NUCLEOTIDE SEQUENCE [LARGE SCALE GENOMIC DNA]</scope>
    <source>
        <strain evidence="4">DSM 29430</strain>
    </source>
</reference>
<evidence type="ECO:0000256" key="1">
    <source>
        <dbReference type="ARBA" id="ARBA00012528"/>
    </source>
</evidence>
<keyword evidence="4" id="KW-1185">Reference proteome</keyword>
<organism evidence="3 4">
    <name type="scientific">Roseivivax lentus</name>
    <dbReference type="NCBI Taxonomy" id="633194"/>
    <lineage>
        <taxon>Bacteria</taxon>
        <taxon>Pseudomonadati</taxon>
        <taxon>Pseudomonadota</taxon>
        <taxon>Alphaproteobacteria</taxon>
        <taxon>Rhodobacterales</taxon>
        <taxon>Roseobacteraceae</taxon>
        <taxon>Roseivivax</taxon>
    </lineage>
</organism>
<dbReference type="Proteomes" id="UP000186684">
    <property type="component" value="Unassembled WGS sequence"/>
</dbReference>
<dbReference type="InterPro" id="IPR043128">
    <property type="entry name" value="Rev_trsase/Diguanyl_cyclase"/>
</dbReference>
<dbReference type="EMBL" id="FTOQ01000018">
    <property type="protein sequence ID" value="SIT12259.1"/>
    <property type="molecule type" value="Genomic_DNA"/>
</dbReference>
<name>A0A1N7PPE3_9RHOB</name>
<proteinExistence type="predicted"/>
<dbReference type="PANTHER" id="PTHR45138:SF24">
    <property type="entry name" value="DIGUANYLATE CYCLASE DGCC-RELATED"/>
    <property type="match status" value="1"/>
</dbReference>
<dbReference type="GO" id="GO:0005886">
    <property type="term" value="C:plasma membrane"/>
    <property type="evidence" value="ECO:0007669"/>
    <property type="project" value="TreeGrafter"/>
</dbReference>
<dbReference type="PROSITE" id="PS50887">
    <property type="entry name" value="GGDEF"/>
    <property type="match status" value="1"/>
</dbReference>
<dbReference type="InterPro" id="IPR000160">
    <property type="entry name" value="GGDEF_dom"/>
</dbReference>
<feature type="domain" description="GGDEF" evidence="2">
    <location>
        <begin position="186"/>
        <end position="320"/>
    </location>
</feature>
<dbReference type="OrthoDB" id="9812260at2"/>
<accession>A0A1N7PPE3</accession>
<dbReference type="AlphaFoldDB" id="A0A1N7PPE3"/>
<dbReference type="RefSeq" id="WP_083950713.1">
    <property type="nucleotide sequence ID" value="NZ_FTOQ01000018.1"/>
</dbReference>
<dbReference type="SUPFAM" id="SSF55073">
    <property type="entry name" value="Nucleotide cyclase"/>
    <property type="match status" value="1"/>
</dbReference>
<dbReference type="PANTHER" id="PTHR45138">
    <property type="entry name" value="REGULATORY COMPONENTS OF SENSORY TRANSDUCTION SYSTEM"/>
    <property type="match status" value="1"/>
</dbReference>
<protein>
    <recommendedName>
        <fullName evidence="1">diguanylate cyclase</fullName>
        <ecNumber evidence="1">2.7.7.65</ecNumber>
    </recommendedName>
</protein>
<dbReference type="GO" id="GO:0052621">
    <property type="term" value="F:diguanylate cyclase activity"/>
    <property type="evidence" value="ECO:0007669"/>
    <property type="project" value="UniProtKB-EC"/>
</dbReference>
<dbReference type="GO" id="GO:1902201">
    <property type="term" value="P:negative regulation of bacterial-type flagellum-dependent cell motility"/>
    <property type="evidence" value="ECO:0007669"/>
    <property type="project" value="TreeGrafter"/>
</dbReference>
<dbReference type="SMART" id="SM00267">
    <property type="entry name" value="GGDEF"/>
    <property type="match status" value="1"/>
</dbReference>
<dbReference type="InterPro" id="IPR029787">
    <property type="entry name" value="Nucleotide_cyclase"/>
</dbReference>
<dbReference type="NCBIfam" id="TIGR00254">
    <property type="entry name" value="GGDEF"/>
    <property type="match status" value="1"/>
</dbReference>
<dbReference type="GO" id="GO:0043709">
    <property type="term" value="P:cell adhesion involved in single-species biofilm formation"/>
    <property type="evidence" value="ECO:0007669"/>
    <property type="project" value="TreeGrafter"/>
</dbReference>